<organism evidence="4 5">
    <name type="scientific">Pseudomonas putida</name>
    <name type="common">Arthrobacter siderocapsulatus</name>
    <dbReference type="NCBI Taxonomy" id="303"/>
    <lineage>
        <taxon>Bacteria</taxon>
        <taxon>Pseudomonadati</taxon>
        <taxon>Pseudomonadota</taxon>
        <taxon>Gammaproteobacteria</taxon>
        <taxon>Pseudomonadales</taxon>
        <taxon>Pseudomonadaceae</taxon>
        <taxon>Pseudomonas</taxon>
    </lineage>
</organism>
<dbReference type="Pfam" id="PF13519">
    <property type="entry name" value="VWA_2"/>
    <property type="match status" value="1"/>
</dbReference>
<evidence type="ECO:0000256" key="2">
    <source>
        <dbReference type="SAM" id="Phobius"/>
    </source>
</evidence>
<evidence type="ECO:0000313" key="4">
    <source>
        <dbReference type="EMBL" id="BBT42640.1"/>
    </source>
</evidence>
<dbReference type="Proteomes" id="UP000515680">
    <property type="component" value="Chromosome"/>
</dbReference>
<accession>A0A6S5TPT4</accession>
<keyword evidence="2" id="KW-0812">Transmembrane</keyword>
<protein>
    <recommendedName>
        <fullName evidence="3">VWFA domain-containing protein</fullName>
    </recommendedName>
</protein>
<dbReference type="SMART" id="SM00327">
    <property type="entry name" value="VWA"/>
    <property type="match status" value="1"/>
</dbReference>
<dbReference type="SUPFAM" id="SSF53300">
    <property type="entry name" value="vWA-like"/>
    <property type="match status" value="1"/>
</dbReference>
<evidence type="ECO:0000259" key="3">
    <source>
        <dbReference type="PROSITE" id="PS50234"/>
    </source>
</evidence>
<gene>
    <name evidence="4" type="ORF">WP8W18C01_49810</name>
</gene>
<dbReference type="Gene3D" id="3.40.50.410">
    <property type="entry name" value="von Willebrand factor, type A domain"/>
    <property type="match status" value="1"/>
</dbReference>
<dbReference type="PROSITE" id="PS50234">
    <property type="entry name" value="VWFA"/>
    <property type="match status" value="1"/>
</dbReference>
<feature type="transmembrane region" description="Helical" evidence="2">
    <location>
        <begin position="169"/>
        <end position="189"/>
    </location>
</feature>
<proteinExistence type="predicted"/>
<name>A0A6S5TPT4_PSEPU</name>
<feature type="domain" description="VWFA" evidence="3">
    <location>
        <begin position="216"/>
        <end position="382"/>
    </location>
</feature>
<evidence type="ECO:0000256" key="1">
    <source>
        <dbReference type="SAM" id="MobiDB-lite"/>
    </source>
</evidence>
<dbReference type="AlphaFoldDB" id="A0A6S5TPT4"/>
<dbReference type="InterPro" id="IPR036465">
    <property type="entry name" value="vWFA_dom_sf"/>
</dbReference>
<reference evidence="4 5" key="1">
    <citation type="submission" date="2019-12" db="EMBL/GenBank/DDBJ databases">
        <title>complete genome sequences of Pseudomonas putida str. WP8-W18-CRE-01 isolated from wastewater treatment plant effluent.</title>
        <authorList>
            <person name="Sekizuka T."/>
            <person name="Itokawa K."/>
            <person name="Yatsu K."/>
            <person name="Inamine Y."/>
            <person name="Kuroda M."/>
        </authorList>
    </citation>
    <scope>NUCLEOTIDE SEQUENCE [LARGE SCALE GENOMIC DNA]</scope>
    <source>
        <strain evidence="4 5">WP8-W18-CRE-01</strain>
    </source>
</reference>
<evidence type="ECO:0000313" key="5">
    <source>
        <dbReference type="Proteomes" id="UP000515680"/>
    </source>
</evidence>
<keyword evidence="2" id="KW-0472">Membrane</keyword>
<dbReference type="InterPro" id="IPR002035">
    <property type="entry name" value="VWF_A"/>
</dbReference>
<dbReference type="RefSeq" id="WP_182816747.1">
    <property type="nucleotide sequence ID" value="NZ_AP022227.1"/>
</dbReference>
<dbReference type="EMBL" id="AP022227">
    <property type="protein sequence ID" value="BBT42640.1"/>
    <property type="molecule type" value="Genomic_DNA"/>
</dbReference>
<feature type="region of interest" description="Disordered" evidence="1">
    <location>
        <begin position="134"/>
        <end position="153"/>
    </location>
</feature>
<keyword evidence="2" id="KW-1133">Transmembrane helix</keyword>
<sequence>MQRVLRDTHASQSAATALEQTVALIRQHFPPSIAHLYAIPRQGRDGVLEWWSELAGQPHLFATLDRDRQAALLERYNQRQAAVEQLAQELERRGQASASAALRTLIGPPDLNNLYSINDEPLVIRWGQVALEASPPPPAPPPVTEPPPAKPTPAPVTKVIAVERRPLRLWPGLLLGLLLALLYGLYLSWPDLYQRWQAYRQIAQVCTPGDTFEPSEFVVVLDTSGSMDTRIRVKREIDPWYMSLLAKIQIVEELMPSSVPARVTRMDMAKTSLTSVIENLDNSVAMRLVTFEGCGRPLDHGVFGQRQRAVLIDKVAALKARGGTALGDSLGAAALTMNGRDRDGVIVMFVDGRDSCGTSVCEVSEQIAQRQPRLRINVVNISAATGSNCAASNTGGRVYTANGAAAVAEALKQASREVSAGGCS</sequence>